<dbReference type="EMBL" id="JBBUTG010000001">
    <property type="protein sequence ID" value="MEK8029796.1"/>
    <property type="molecule type" value="Genomic_DNA"/>
</dbReference>
<keyword evidence="6" id="KW-1185">Reference proteome</keyword>
<dbReference type="Pfam" id="PF01494">
    <property type="entry name" value="FAD_binding_3"/>
    <property type="match status" value="1"/>
</dbReference>
<dbReference type="InterPro" id="IPR036188">
    <property type="entry name" value="FAD/NAD-bd_sf"/>
</dbReference>
<dbReference type="PRINTS" id="PR00420">
    <property type="entry name" value="RNGMNOXGNASE"/>
</dbReference>
<feature type="domain" description="FAD-binding" evidence="4">
    <location>
        <begin position="4"/>
        <end position="330"/>
    </location>
</feature>
<sequence length="365" mass="38402">MALNIAIVGAGLAGLAAAVAVTSAGAQADVFDCQAALAAPPVHLDVVPALFRDLVLLGLGEPCVRQGFPYYGTAVVDAEGRPRFEMPTPQLAGTRWPAAVGMGYATLLRVLHDAAVAQGARVHWRSTITAVDAAARHCRLVTQEGSTWQCDFALLAGARGVDGIALPLATPAAPLTQRWDHVLLPRPQGLDRSTWIVGPGRHKALVVPTGPAEAGIAVLREAQAERTPEALRAHLSAQGPWLAAAAAHIRNEAPVVARPVHSGLLAGDWYQGTVLRIGSSAHLLPPHFGQAAAQAVEDATVLQQLLCLGLAPDALFEQFMQRRAARAARVHAVCTQAARWDLHPEPSTDLAALARELAPIVEQRA</sequence>
<accession>A0ABU9BIZ6</accession>
<dbReference type="Gene3D" id="3.50.50.60">
    <property type="entry name" value="FAD/NAD(P)-binding domain"/>
    <property type="match status" value="1"/>
</dbReference>
<protein>
    <submittedName>
        <fullName evidence="5">FAD-dependent monooxygenase</fullName>
    </submittedName>
</protein>
<evidence type="ECO:0000313" key="6">
    <source>
        <dbReference type="Proteomes" id="UP001371218"/>
    </source>
</evidence>
<dbReference type="Proteomes" id="UP001371218">
    <property type="component" value="Unassembled WGS sequence"/>
</dbReference>
<dbReference type="PANTHER" id="PTHR13789:SF309">
    <property type="entry name" value="PUTATIVE (AFU_ORTHOLOGUE AFUA_6G14510)-RELATED"/>
    <property type="match status" value="1"/>
</dbReference>
<organism evidence="5 6">
    <name type="scientific">Ideonella lacteola</name>
    <dbReference type="NCBI Taxonomy" id="2984193"/>
    <lineage>
        <taxon>Bacteria</taxon>
        <taxon>Pseudomonadati</taxon>
        <taxon>Pseudomonadota</taxon>
        <taxon>Betaproteobacteria</taxon>
        <taxon>Burkholderiales</taxon>
        <taxon>Sphaerotilaceae</taxon>
        <taxon>Ideonella</taxon>
    </lineage>
</organism>
<dbReference type="RefSeq" id="WP_341424130.1">
    <property type="nucleotide sequence ID" value="NZ_JBBUTG010000001.1"/>
</dbReference>
<dbReference type="GO" id="GO:0004497">
    <property type="term" value="F:monooxygenase activity"/>
    <property type="evidence" value="ECO:0007669"/>
    <property type="project" value="UniProtKB-KW"/>
</dbReference>
<keyword evidence="3" id="KW-0732">Signal</keyword>
<keyword evidence="2 5" id="KW-0503">Monooxygenase</keyword>
<name>A0ABU9BIZ6_9BURK</name>
<evidence type="ECO:0000313" key="5">
    <source>
        <dbReference type="EMBL" id="MEK8029796.1"/>
    </source>
</evidence>
<dbReference type="PANTHER" id="PTHR13789">
    <property type="entry name" value="MONOOXYGENASE"/>
    <property type="match status" value="1"/>
</dbReference>
<evidence type="ECO:0000256" key="3">
    <source>
        <dbReference type="SAM" id="SignalP"/>
    </source>
</evidence>
<dbReference type="InterPro" id="IPR050493">
    <property type="entry name" value="FAD-dep_Monooxygenase_BioMet"/>
</dbReference>
<feature type="chain" id="PRO_5045139732" evidence="3">
    <location>
        <begin position="29"/>
        <end position="365"/>
    </location>
</feature>
<dbReference type="SUPFAM" id="SSF51905">
    <property type="entry name" value="FAD/NAD(P)-binding domain"/>
    <property type="match status" value="1"/>
</dbReference>
<evidence type="ECO:0000259" key="4">
    <source>
        <dbReference type="Pfam" id="PF01494"/>
    </source>
</evidence>
<evidence type="ECO:0000256" key="2">
    <source>
        <dbReference type="ARBA" id="ARBA00023033"/>
    </source>
</evidence>
<dbReference type="InterPro" id="IPR002938">
    <property type="entry name" value="FAD-bd"/>
</dbReference>
<evidence type="ECO:0000256" key="1">
    <source>
        <dbReference type="ARBA" id="ARBA00023002"/>
    </source>
</evidence>
<reference evidence="5 6" key="1">
    <citation type="submission" date="2024-04" db="EMBL/GenBank/DDBJ databases">
        <title>Novel species of the genus Ideonella isolated from streams.</title>
        <authorList>
            <person name="Lu H."/>
        </authorList>
    </citation>
    <scope>NUCLEOTIDE SEQUENCE [LARGE SCALE GENOMIC DNA]</scope>
    <source>
        <strain evidence="5 6">DXS29W</strain>
    </source>
</reference>
<comment type="caution">
    <text evidence="5">The sequence shown here is derived from an EMBL/GenBank/DDBJ whole genome shotgun (WGS) entry which is preliminary data.</text>
</comment>
<gene>
    <name evidence="5" type="ORF">AACH06_03090</name>
</gene>
<keyword evidence="1" id="KW-0560">Oxidoreductase</keyword>
<proteinExistence type="predicted"/>
<feature type="signal peptide" evidence="3">
    <location>
        <begin position="1"/>
        <end position="28"/>
    </location>
</feature>